<evidence type="ECO:0000256" key="5">
    <source>
        <dbReference type="ARBA" id="ARBA00022496"/>
    </source>
</evidence>
<dbReference type="FunFam" id="3.40.50.300:FF:000134">
    <property type="entry name" value="Iron-enterobactin ABC transporter ATP-binding protein"/>
    <property type="match status" value="1"/>
</dbReference>
<dbReference type="InterPro" id="IPR003593">
    <property type="entry name" value="AAA+_ATPase"/>
</dbReference>
<evidence type="ECO:0000256" key="2">
    <source>
        <dbReference type="ARBA" id="ARBA00005417"/>
    </source>
</evidence>
<evidence type="ECO:0000256" key="10">
    <source>
        <dbReference type="ARBA" id="ARBA00023136"/>
    </source>
</evidence>
<keyword evidence="7 12" id="KW-0067">ATP-binding</keyword>
<dbReference type="AlphaFoldDB" id="A0A3E0DWE5"/>
<dbReference type="GO" id="GO:0006826">
    <property type="term" value="P:iron ion transport"/>
    <property type="evidence" value="ECO:0007669"/>
    <property type="project" value="UniProtKB-KW"/>
</dbReference>
<dbReference type="GO" id="GO:0016887">
    <property type="term" value="F:ATP hydrolysis activity"/>
    <property type="evidence" value="ECO:0007669"/>
    <property type="project" value="InterPro"/>
</dbReference>
<dbReference type="EMBL" id="QUNG01000001">
    <property type="protein sequence ID" value="REG86834.1"/>
    <property type="molecule type" value="Genomic_DNA"/>
</dbReference>
<dbReference type="Proteomes" id="UP000256542">
    <property type="component" value="Unassembled WGS sequence"/>
</dbReference>
<sequence length="276" mass="30441">MTVASHGQPPLLSTLHLDAGHGSKQILQDIHLAIPNGKMTVLLGPNGSGKSTLLSTLSRLISPMKGQVLLQGNNIAQLPTRDVAKQLGLLPQHPIVPEDLTVKDLVSRGRFPHQGFLKQWSKQDEKAVNHALEVTGTKELADRLVDSLSGGQRQRVWIAMVLAQETELILLDEPTTFLDMRHQVELLEMLVDLVQHHGRTIVCVLHDLNLSLQYADHLIFLKDGQIRHTLAHPSHCHSDMVEEVFETQVLAVTHPETGLPIFLPKSQQTTKASAVA</sequence>
<comment type="similarity">
    <text evidence="2">Belongs to the ABC transporter superfamily.</text>
</comment>
<dbReference type="GO" id="GO:0005524">
    <property type="term" value="F:ATP binding"/>
    <property type="evidence" value="ECO:0007669"/>
    <property type="project" value="UniProtKB-KW"/>
</dbReference>
<accession>A0A3E0DWE5</accession>
<dbReference type="PROSITE" id="PS00211">
    <property type="entry name" value="ABC_TRANSPORTER_1"/>
    <property type="match status" value="1"/>
</dbReference>
<evidence type="ECO:0000259" key="11">
    <source>
        <dbReference type="PROSITE" id="PS50893"/>
    </source>
</evidence>
<keyword evidence="4" id="KW-1003">Cell membrane</keyword>
<dbReference type="SUPFAM" id="SSF52540">
    <property type="entry name" value="P-loop containing nucleoside triphosphate hydrolases"/>
    <property type="match status" value="1"/>
</dbReference>
<keyword evidence="8" id="KW-0408">Iron</keyword>
<dbReference type="Gene3D" id="3.40.50.300">
    <property type="entry name" value="P-loop containing nucleotide triphosphate hydrolases"/>
    <property type="match status" value="1"/>
</dbReference>
<evidence type="ECO:0000256" key="9">
    <source>
        <dbReference type="ARBA" id="ARBA00023065"/>
    </source>
</evidence>
<evidence type="ECO:0000313" key="12">
    <source>
        <dbReference type="EMBL" id="REG86834.1"/>
    </source>
</evidence>
<keyword evidence="9" id="KW-0406">Ion transport</keyword>
<evidence type="ECO:0000313" key="13">
    <source>
        <dbReference type="Proteomes" id="UP000256542"/>
    </source>
</evidence>
<organism evidence="12 13">
    <name type="scientific">Marinomonas pollencensis</name>
    <dbReference type="NCBI Taxonomy" id="491954"/>
    <lineage>
        <taxon>Bacteria</taxon>
        <taxon>Pseudomonadati</taxon>
        <taxon>Pseudomonadota</taxon>
        <taxon>Gammaproteobacteria</taxon>
        <taxon>Oceanospirillales</taxon>
        <taxon>Oceanospirillaceae</taxon>
        <taxon>Marinomonas</taxon>
    </lineage>
</organism>
<reference evidence="12 13" key="1">
    <citation type="submission" date="2018-08" db="EMBL/GenBank/DDBJ databases">
        <title>Genomic Encyclopedia of Type Strains, Phase III (KMG-III): the genomes of soil and plant-associated and newly described type strains.</title>
        <authorList>
            <person name="Whitman W."/>
        </authorList>
    </citation>
    <scope>NUCLEOTIDE SEQUENCE [LARGE SCALE GENOMIC DNA]</scope>
    <source>
        <strain evidence="12 13">CECT 7375</strain>
    </source>
</reference>
<comment type="caution">
    <text evidence="12">The sequence shown here is derived from an EMBL/GenBank/DDBJ whole genome shotgun (WGS) entry which is preliminary data.</text>
</comment>
<dbReference type="CDD" id="cd03214">
    <property type="entry name" value="ABC_Iron-Siderophores_B12_Hemin"/>
    <property type="match status" value="1"/>
</dbReference>
<evidence type="ECO:0000256" key="1">
    <source>
        <dbReference type="ARBA" id="ARBA00004202"/>
    </source>
</evidence>
<gene>
    <name evidence="12" type="ORF">DFP81_101403</name>
</gene>
<dbReference type="SMART" id="SM00382">
    <property type="entry name" value="AAA"/>
    <property type="match status" value="1"/>
</dbReference>
<dbReference type="RefSeq" id="WP_115896075.1">
    <property type="nucleotide sequence ID" value="NZ_QUNG01000001.1"/>
</dbReference>
<keyword evidence="13" id="KW-1185">Reference proteome</keyword>
<dbReference type="OrthoDB" id="6461291at2"/>
<evidence type="ECO:0000256" key="3">
    <source>
        <dbReference type="ARBA" id="ARBA00022448"/>
    </source>
</evidence>
<dbReference type="InterPro" id="IPR003439">
    <property type="entry name" value="ABC_transporter-like_ATP-bd"/>
</dbReference>
<dbReference type="PANTHER" id="PTHR42771">
    <property type="entry name" value="IRON(3+)-HYDROXAMATE IMPORT ATP-BINDING PROTEIN FHUC"/>
    <property type="match status" value="1"/>
</dbReference>
<dbReference type="InterPro" id="IPR051535">
    <property type="entry name" value="Siderophore_ABC-ATPase"/>
</dbReference>
<protein>
    <submittedName>
        <fullName evidence="12">Iron complex transport system ATP-binding protein</fullName>
    </submittedName>
</protein>
<evidence type="ECO:0000256" key="6">
    <source>
        <dbReference type="ARBA" id="ARBA00022741"/>
    </source>
</evidence>
<keyword evidence="3" id="KW-0813">Transport</keyword>
<dbReference type="GO" id="GO:0005886">
    <property type="term" value="C:plasma membrane"/>
    <property type="evidence" value="ECO:0007669"/>
    <property type="project" value="UniProtKB-SubCell"/>
</dbReference>
<keyword evidence="5" id="KW-0410">Iron transport</keyword>
<evidence type="ECO:0000256" key="8">
    <source>
        <dbReference type="ARBA" id="ARBA00023004"/>
    </source>
</evidence>
<comment type="subcellular location">
    <subcellularLocation>
        <location evidence="1">Cell membrane</location>
        <topology evidence="1">Peripheral membrane protein</topology>
    </subcellularLocation>
</comment>
<keyword evidence="10" id="KW-0472">Membrane</keyword>
<dbReference type="InterPro" id="IPR027417">
    <property type="entry name" value="P-loop_NTPase"/>
</dbReference>
<dbReference type="PROSITE" id="PS50893">
    <property type="entry name" value="ABC_TRANSPORTER_2"/>
    <property type="match status" value="1"/>
</dbReference>
<keyword evidence="6" id="KW-0547">Nucleotide-binding</keyword>
<name>A0A3E0DWE5_9GAMM</name>
<dbReference type="InterPro" id="IPR017871">
    <property type="entry name" value="ABC_transporter-like_CS"/>
</dbReference>
<dbReference type="Pfam" id="PF00005">
    <property type="entry name" value="ABC_tran"/>
    <property type="match status" value="1"/>
</dbReference>
<evidence type="ECO:0000256" key="4">
    <source>
        <dbReference type="ARBA" id="ARBA00022475"/>
    </source>
</evidence>
<proteinExistence type="inferred from homology"/>
<dbReference type="PANTHER" id="PTHR42771:SF2">
    <property type="entry name" value="IRON(3+)-HYDROXAMATE IMPORT ATP-BINDING PROTEIN FHUC"/>
    <property type="match status" value="1"/>
</dbReference>
<feature type="domain" description="ABC transporter" evidence="11">
    <location>
        <begin position="12"/>
        <end position="248"/>
    </location>
</feature>
<evidence type="ECO:0000256" key="7">
    <source>
        <dbReference type="ARBA" id="ARBA00022840"/>
    </source>
</evidence>